<dbReference type="InterPro" id="IPR012349">
    <property type="entry name" value="Split_barrel_FMN-bd"/>
</dbReference>
<protein>
    <submittedName>
        <fullName evidence="1">FMN-binding negative transcriptional regulator</fullName>
    </submittedName>
</protein>
<dbReference type="PIRSF" id="PIRSF010372">
    <property type="entry name" value="PaiB"/>
    <property type="match status" value="1"/>
</dbReference>
<dbReference type="Gene3D" id="2.30.110.10">
    <property type="entry name" value="Electron Transport, Fmn-binding Protein, Chain A"/>
    <property type="match status" value="1"/>
</dbReference>
<organism evidence="1 2">
    <name type="scientific">Caulobacter endophyticus</name>
    <dbReference type="NCBI Taxonomy" id="2172652"/>
    <lineage>
        <taxon>Bacteria</taxon>
        <taxon>Pseudomonadati</taxon>
        <taxon>Pseudomonadota</taxon>
        <taxon>Alphaproteobacteria</taxon>
        <taxon>Caulobacterales</taxon>
        <taxon>Caulobacteraceae</taxon>
        <taxon>Caulobacter</taxon>
    </lineage>
</organism>
<reference evidence="1 2" key="1">
    <citation type="submission" date="2018-04" db="EMBL/GenBank/DDBJ databases">
        <title>The genome sequence of Caulobacter sp. 744.</title>
        <authorList>
            <person name="Gao J."/>
            <person name="Sun J."/>
        </authorList>
    </citation>
    <scope>NUCLEOTIDE SEQUENCE [LARGE SCALE GENOMIC DNA]</scope>
    <source>
        <strain evidence="1 2">774</strain>
    </source>
</reference>
<dbReference type="InterPro" id="IPR007396">
    <property type="entry name" value="TR_PAI2-type"/>
</dbReference>
<dbReference type="EMBL" id="QDKQ01000071">
    <property type="protein sequence ID" value="PVM82917.1"/>
    <property type="molecule type" value="Genomic_DNA"/>
</dbReference>
<comment type="caution">
    <text evidence="1">The sequence shown here is derived from an EMBL/GenBank/DDBJ whole genome shotgun (WGS) entry which is preliminary data.</text>
</comment>
<dbReference type="Proteomes" id="UP000245073">
    <property type="component" value="Unassembled WGS sequence"/>
</dbReference>
<evidence type="ECO:0000313" key="2">
    <source>
        <dbReference type="Proteomes" id="UP000245073"/>
    </source>
</evidence>
<sequence>MVRLVTRPFETWTNQDVADLIAANPLAWIVTHGASGFRATPAPLLADLDADGMLVTLTGHLARSNPQVADLEADGRALLLFMGAHGYVSPSWMADRTQAPTWNYAVLRIAAHVRFGAASVEEALERLSDAMEEGRPNAWSPTEMGERYGRLGRGVVAFRAQVERVDGRFKLGQDERDDVYADIMAGLGQGDLADWMTRFNPGR</sequence>
<dbReference type="AlphaFoldDB" id="A0A2T9JGV4"/>
<dbReference type="SUPFAM" id="SSF50475">
    <property type="entry name" value="FMN-binding split barrel"/>
    <property type="match status" value="1"/>
</dbReference>
<proteinExistence type="predicted"/>
<name>A0A2T9JGV4_9CAUL</name>
<dbReference type="PANTHER" id="PTHR35802:SF1">
    <property type="entry name" value="PROTEASE SYNTHASE AND SPORULATION PROTEIN PAI 2"/>
    <property type="match status" value="1"/>
</dbReference>
<gene>
    <name evidence="1" type="ORF">DDF67_21765</name>
</gene>
<dbReference type="PANTHER" id="PTHR35802">
    <property type="entry name" value="PROTEASE SYNTHASE AND SPORULATION PROTEIN PAI 2"/>
    <property type="match status" value="1"/>
</dbReference>
<accession>A0A2T9JGV4</accession>
<dbReference type="Pfam" id="PF04299">
    <property type="entry name" value="FMN_bind_2"/>
    <property type="match status" value="1"/>
</dbReference>
<evidence type="ECO:0000313" key="1">
    <source>
        <dbReference type="EMBL" id="PVM82917.1"/>
    </source>
</evidence>
<keyword evidence="2" id="KW-1185">Reference proteome</keyword>